<keyword evidence="3" id="KW-1185">Reference proteome</keyword>
<name>A0A168Q0M1_ABSGL</name>
<dbReference type="EMBL" id="LT554077">
    <property type="protein sequence ID" value="SAM03297.1"/>
    <property type="molecule type" value="Genomic_DNA"/>
</dbReference>
<gene>
    <name evidence="2" type="primary">ABSGL_09115.1 scaffold 10682</name>
</gene>
<proteinExistence type="predicted"/>
<feature type="compositionally biased region" description="Polar residues" evidence="1">
    <location>
        <begin position="1"/>
        <end position="10"/>
    </location>
</feature>
<organism evidence="2">
    <name type="scientific">Absidia glauca</name>
    <name type="common">Pin mould</name>
    <dbReference type="NCBI Taxonomy" id="4829"/>
    <lineage>
        <taxon>Eukaryota</taxon>
        <taxon>Fungi</taxon>
        <taxon>Fungi incertae sedis</taxon>
        <taxon>Mucoromycota</taxon>
        <taxon>Mucoromycotina</taxon>
        <taxon>Mucoromycetes</taxon>
        <taxon>Mucorales</taxon>
        <taxon>Cunninghamellaceae</taxon>
        <taxon>Absidia</taxon>
    </lineage>
</organism>
<evidence type="ECO:0000256" key="1">
    <source>
        <dbReference type="SAM" id="MobiDB-lite"/>
    </source>
</evidence>
<protein>
    <submittedName>
        <fullName evidence="2">Uncharacterized protein</fullName>
    </submittedName>
</protein>
<evidence type="ECO:0000313" key="2">
    <source>
        <dbReference type="EMBL" id="SAM03297.1"/>
    </source>
</evidence>
<dbReference type="Proteomes" id="UP000078561">
    <property type="component" value="Unassembled WGS sequence"/>
</dbReference>
<sequence length="28" mass="3205">MDNQEATQVPMNVPLPENMVEEDTPMED</sequence>
<feature type="region of interest" description="Disordered" evidence="1">
    <location>
        <begin position="1"/>
        <end position="28"/>
    </location>
</feature>
<feature type="non-terminal residue" evidence="2">
    <location>
        <position position="28"/>
    </location>
</feature>
<dbReference type="AlphaFoldDB" id="A0A168Q0M1"/>
<accession>A0A168Q0M1</accession>
<reference evidence="2" key="1">
    <citation type="submission" date="2016-04" db="EMBL/GenBank/DDBJ databases">
        <authorList>
            <person name="Evans L.H."/>
            <person name="Alamgir A."/>
            <person name="Owens N."/>
            <person name="Weber N.D."/>
            <person name="Virtaneva K."/>
            <person name="Barbian K."/>
            <person name="Babar A."/>
            <person name="Rosenke K."/>
        </authorList>
    </citation>
    <scope>NUCLEOTIDE SEQUENCE [LARGE SCALE GENOMIC DNA]</scope>
    <source>
        <strain evidence="2">CBS 101.48</strain>
    </source>
</reference>
<dbReference type="InParanoid" id="A0A168Q0M1"/>
<feature type="compositionally biased region" description="Acidic residues" evidence="1">
    <location>
        <begin position="19"/>
        <end position="28"/>
    </location>
</feature>
<evidence type="ECO:0000313" key="3">
    <source>
        <dbReference type="Proteomes" id="UP000078561"/>
    </source>
</evidence>